<evidence type="ECO:0000256" key="4">
    <source>
        <dbReference type="ARBA" id="ARBA00023004"/>
    </source>
</evidence>
<keyword evidence="5" id="KW-0411">Iron-sulfur</keyword>
<evidence type="ECO:0000313" key="8">
    <source>
        <dbReference type="EMBL" id="KAL2636119.1"/>
    </source>
</evidence>
<dbReference type="AlphaFoldDB" id="A0ABD1Z0I4"/>
<evidence type="ECO:0000256" key="6">
    <source>
        <dbReference type="ARBA" id="ARBA00023284"/>
    </source>
</evidence>
<dbReference type="InterPro" id="IPR036249">
    <property type="entry name" value="Thioredoxin-like_sf"/>
</dbReference>
<dbReference type="InterPro" id="IPR004480">
    <property type="entry name" value="Monothiol_GRX-rel"/>
</dbReference>
<evidence type="ECO:0000259" key="7">
    <source>
        <dbReference type="Pfam" id="PF00462"/>
    </source>
</evidence>
<dbReference type="Pfam" id="PF00462">
    <property type="entry name" value="Glutaredoxin"/>
    <property type="match status" value="1"/>
</dbReference>
<accession>A0ABD1Z0I4</accession>
<evidence type="ECO:0000256" key="5">
    <source>
        <dbReference type="ARBA" id="ARBA00023014"/>
    </source>
</evidence>
<keyword evidence="9" id="KW-1185">Reference proteome</keyword>
<sequence>MGQSLDTYWVDTPEPARTGAAISTLPCKQSFVCHLPWMLCARWSARGRNKQFREPTSFEKGHCYICQGCESKHLRLSRSSLSHSGAGAAWMQLGQRAGLKTAGDDTDDTHDDFKPVVKTGNATLSVHEHIEKDIKENPVMVYMKGVPEAPQCGFSGMVVRILTEYGVPFNSRNVLADPALRDGIKQYSRWPTIPQVFVNGEFVGGSDILISMHRSGELEDLLKQVTPKDTKET</sequence>
<dbReference type="SUPFAM" id="SSF52833">
    <property type="entry name" value="Thioredoxin-like"/>
    <property type="match status" value="1"/>
</dbReference>
<dbReference type="InterPro" id="IPR033658">
    <property type="entry name" value="GRX_PICOT-like"/>
</dbReference>
<evidence type="ECO:0000256" key="1">
    <source>
        <dbReference type="ARBA" id="ARBA00008983"/>
    </source>
</evidence>
<dbReference type="FunFam" id="3.40.30.10:FF:000005">
    <property type="entry name" value="Glutaredoxin 5"/>
    <property type="match status" value="1"/>
</dbReference>
<keyword evidence="4" id="KW-0408">Iron</keyword>
<dbReference type="PROSITE" id="PS51354">
    <property type="entry name" value="GLUTAREDOXIN_2"/>
    <property type="match status" value="1"/>
</dbReference>
<comment type="similarity">
    <text evidence="1">Belongs to the glutaredoxin family. CGFS subfamily.</text>
</comment>
<name>A0ABD1Z0I4_9MARC</name>
<dbReference type="EMBL" id="JBHFFA010000003">
    <property type="protein sequence ID" value="KAL2636119.1"/>
    <property type="molecule type" value="Genomic_DNA"/>
</dbReference>
<dbReference type="Proteomes" id="UP001605036">
    <property type="component" value="Unassembled WGS sequence"/>
</dbReference>
<dbReference type="CDD" id="cd03028">
    <property type="entry name" value="GRX_PICOT_like"/>
    <property type="match status" value="1"/>
</dbReference>
<dbReference type="InterPro" id="IPR002109">
    <property type="entry name" value="Glutaredoxin"/>
</dbReference>
<dbReference type="Gene3D" id="3.40.30.10">
    <property type="entry name" value="Glutaredoxin"/>
    <property type="match status" value="1"/>
</dbReference>
<keyword evidence="3" id="KW-0479">Metal-binding</keyword>
<dbReference type="PANTHER" id="PTHR10293">
    <property type="entry name" value="GLUTAREDOXIN FAMILY MEMBER"/>
    <property type="match status" value="1"/>
</dbReference>
<dbReference type="GO" id="GO:0005739">
    <property type="term" value="C:mitochondrion"/>
    <property type="evidence" value="ECO:0007669"/>
    <property type="project" value="UniProtKB-ARBA"/>
</dbReference>
<dbReference type="NCBIfam" id="TIGR00365">
    <property type="entry name" value="Grx4 family monothiol glutaredoxin"/>
    <property type="match status" value="1"/>
</dbReference>
<evidence type="ECO:0000256" key="3">
    <source>
        <dbReference type="ARBA" id="ARBA00022723"/>
    </source>
</evidence>
<keyword evidence="2" id="KW-0001">2Fe-2S</keyword>
<evidence type="ECO:0000313" key="9">
    <source>
        <dbReference type="Proteomes" id="UP001605036"/>
    </source>
</evidence>
<comment type="caution">
    <text evidence="8">The sequence shown here is derived from an EMBL/GenBank/DDBJ whole genome shotgun (WGS) entry which is preliminary data.</text>
</comment>
<dbReference type="GO" id="GO:0046872">
    <property type="term" value="F:metal ion binding"/>
    <property type="evidence" value="ECO:0007669"/>
    <property type="project" value="UniProtKB-KW"/>
</dbReference>
<evidence type="ECO:0000256" key="2">
    <source>
        <dbReference type="ARBA" id="ARBA00022714"/>
    </source>
</evidence>
<feature type="domain" description="Glutaredoxin" evidence="7">
    <location>
        <begin position="139"/>
        <end position="203"/>
    </location>
</feature>
<gene>
    <name evidence="8" type="ORF">R1flu_007598</name>
</gene>
<dbReference type="GO" id="GO:0051537">
    <property type="term" value="F:2 iron, 2 sulfur cluster binding"/>
    <property type="evidence" value="ECO:0007669"/>
    <property type="project" value="UniProtKB-KW"/>
</dbReference>
<protein>
    <recommendedName>
        <fullName evidence="7">Glutaredoxin domain-containing protein</fullName>
    </recommendedName>
</protein>
<keyword evidence="6" id="KW-0676">Redox-active center</keyword>
<proteinExistence type="inferred from homology"/>
<dbReference type="PANTHER" id="PTHR10293:SF16">
    <property type="entry name" value="GLUTAREDOXIN-RELATED PROTEIN 5, MITOCHONDRIAL"/>
    <property type="match status" value="1"/>
</dbReference>
<organism evidence="8 9">
    <name type="scientific">Riccia fluitans</name>
    <dbReference type="NCBI Taxonomy" id="41844"/>
    <lineage>
        <taxon>Eukaryota</taxon>
        <taxon>Viridiplantae</taxon>
        <taxon>Streptophyta</taxon>
        <taxon>Embryophyta</taxon>
        <taxon>Marchantiophyta</taxon>
        <taxon>Marchantiopsida</taxon>
        <taxon>Marchantiidae</taxon>
        <taxon>Marchantiales</taxon>
        <taxon>Ricciaceae</taxon>
        <taxon>Riccia</taxon>
    </lineage>
</organism>
<reference evidence="8 9" key="1">
    <citation type="submission" date="2024-09" db="EMBL/GenBank/DDBJ databases">
        <title>Chromosome-scale assembly of Riccia fluitans.</title>
        <authorList>
            <person name="Paukszto L."/>
            <person name="Sawicki J."/>
            <person name="Karawczyk K."/>
            <person name="Piernik-Szablinska J."/>
            <person name="Szczecinska M."/>
            <person name="Mazdziarz M."/>
        </authorList>
    </citation>
    <scope>NUCLEOTIDE SEQUENCE [LARGE SCALE GENOMIC DNA]</scope>
    <source>
        <strain evidence="8">Rf_01</strain>
        <tissue evidence="8">Aerial parts of the thallus</tissue>
    </source>
</reference>